<feature type="transmembrane region" description="Helical" evidence="16">
    <location>
        <begin position="297"/>
        <end position="317"/>
    </location>
</feature>
<name>S3D7F9_OPHP1</name>
<dbReference type="HOGENOM" id="CLU_028200_6_3_1"/>
<evidence type="ECO:0000256" key="6">
    <source>
        <dbReference type="ARBA" id="ARBA00022622"/>
    </source>
</evidence>
<comment type="similarity">
    <text evidence="13">Belongs to the SAT4 family.</text>
</comment>
<accession>S3D7F9</accession>
<comment type="similarity">
    <text evidence="4">Belongs to the RBT5 family.</text>
</comment>
<dbReference type="Proteomes" id="UP000016923">
    <property type="component" value="Unassembled WGS sequence"/>
</dbReference>
<feature type="disulfide bond" evidence="14">
    <location>
        <begin position="50"/>
        <end position="57"/>
    </location>
</feature>
<dbReference type="OrthoDB" id="2496787at2759"/>
<evidence type="ECO:0000256" key="4">
    <source>
        <dbReference type="ARBA" id="ARBA00010031"/>
    </source>
</evidence>
<evidence type="ECO:0000256" key="13">
    <source>
        <dbReference type="ARBA" id="ARBA00038359"/>
    </source>
</evidence>
<keyword evidence="10 16" id="KW-0472">Membrane</keyword>
<feature type="transmembrane region" description="Helical" evidence="16">
    <location>
        <begin position="262"/>
        <end position="285"/>
    </location>
</feature>
<dbReference type="PANTHER" id="PTHR33048:SF143">
    <property type="entry name" value="EXTRACELLULAR MEMBRANE PROTEIN CFEM DOMAIN-CONTAINING PROTEIN-RELATED"/>
    <property type="match status" value="1"/>
</dbReference>
<dbReference type="Pfam" id="PF05730">
    <property type="entry name" value="CFEM"/>
    <property type="match status" value="1"/>
</dbReference>
<evidence type="ECO:0000313" key="19">
    <source>
        <dbReference type="EMBL" id="EPE09340.1"/>
    </source>
</evidence>
<keyword evidence="5" id="KW-0964">Secreted</keyword>
<evidence type="ECO:0000256" key="14">
    <source>
        <dbReference type="PROSITE-ProRule" id="PRU01356"/>
    </source>
</evidence>
<feature type="region of interest" description="Disordered" evidence="15">
    <location>
        <begin position="384"/>
        <end position="405"/>
    </location>
</feature>
<feature type="domain" description="CFEM" evidence="18">
    <location>
        <begin position="5"/>
        <end position="120"/>
    </location>
</feature>
<feature type="transmembrane region" description="Helical" evidence="16">
    <location>
        <begin position="337"/>
        <end position="360"/>
    </location>
</feature>
<organism evidence="19 20">
    <name type="scientific">Ophiostoma piceae (strain UAMH 11346)</name>
    <name type="common">Sap stain fungus</name>
    <dbReference type="NCBI Taxonomy" id="1262450"/>
    <lineage>
        <taxon>Eukaryota</taxon>
        <taxon>Fungi</taxon>
        <taxon>Dikarya</taxon>
        <taxon>Ascomycota</taxon>
        <taxon>Pezizomycotina</taxon>
        <taxon>Sordariomycetes</taxon>
        <taxon>Sordariomycetidae</taxon>
        <taxon>Ophiostomatales</taxon>
        <taxon>Ophiostomataceae</taxon>
        <taxon>Ophiostoma</taxon>
    </lineage>
</organism>
<evidence type="ECO:0000256" key="3">
    <source>
        <dbReference type="ARBA" id="ARBA00004613"/>
    </source>
</evidence>
<dbReference type="VEuPathDB" id="FungiDB:F503_07116"/>
<dbReference type="PROSITE" id="PS52012">
    <property type="entry name" value="CFEM"/>
    <property type="match status" value="1"/>
</dbReference>
<dbReference type="AlphaFoldDB" id="S3D7F9"/>
<keyword evidence="8 17" id="KW-0732">Signal</keyword>
<feature type="disulfide bond" evidence="14">
    <location>
        <begin position="40"/>
        <end position="71"/>
    </location>
</feature>
<evidence type="ECO:0000256" key="8">
    <source>
        <dbReference type="ARBA" id="ARBA00022729"/>
    </source>
</evidence>
<evidence type="ECO:0000313" key="20">
    <source>
        <dbReference type="Proteomes" id="UP000016923"/>
    </source>
</evidence>
<reference evidence="19 20" key="1">
    <citation type="journal article" date="2013" name="BMC Genomics">
        <title>The genome and transcriptome of the pine saprophyte Ophiostoma piceae, and a comparison with the bark beetle-associated pine pathogen Grosmannia clavigera.</title>
        <authorList>
            <person name="Haridas S."/>
            <person name="Wang Y."/>
            <person name="Lim L."/>
            <person name="Massoumi Alamouti S."/>
            <person name="Jackman S."/>
            <person name="Docking R."/>
            <person name="Robertson G."/>
            <person name="Birol I."/>
            <person name="Bohlmann J."/>
            <person name="Breuil C."/>
        </authorList>
    </citation>
    <scope>NUCLEOTIDE SEQUENCE [LARGE SCALE GENOMIC DNA]</scope>
    <source>
        <strain evidence="19 20">UAMH 11346</strain>
    </source>
</reference>
<feature type="transmembrane region" description="Helical" evidence="16">
    <location>
        <begin position="139"/>
        <end position="161"/>
    </location>
</feature>
<dbReference type="GO" id="GO:0098552">
    <property type="term" value="C:side of membrane"/>
    <property type="evidence" value="ECO:0007669"/>
    <property type="project" value="UniProtKB-KW"/>
</dbReference>
<evidence type="ECO:0000256" key="5">
    <source>
        <dbReference type="ARBA" id="ARBA00022525"/>
    </source>
</evidence>
<dbReference type="SMART" id="SM00747">
    <property type="entry name" value="CFEM"/>
    <property type="match status" value="1"/>
</dbReference>
<keyword evidence="6" id="KW-0325">Glycoprotein</keyword>
<evidence type="ECO:0000256" key="11">
    <source>
        <dbReference type="ARBA" id="ARBA00023157"/>
    </source>
</evidence>
<dbReference type="InterPro" id="IPR052337">
    <property type="entry name" value="SAT4-like"/>
</dbReference>
<dbReference type="GO" id="GO:0005576">
    <property type="term" value="C:extracellular region"/>
    <property type="evidence" value="ECO:0007669"/>
    <property type="project" value="UniProtKB-SubCell"/>
</dbReference>
<feature type="disulfide bond" evidence="14">
    <location>
        <begin position="36"/>
        <end position="76"/>
    </location>
</feature>
<comment type="caution">
    <text evidence="14">Lacks conserved residue(s) required for the propagation of feature annotation.</text>
</comment>
<feature type="transmembrane region" description="Helical" evidence="16">
    <location>
        <begin position="216"/>
        <end position="237"/>
    </location>
</feature>
<dbReference type="STRING" id="1262450.S3D7F9"/>
<evidence type="ECO:0000256" key="9">
    <source>
        <dbReference type="ARBA" id="ARBA00022989"/>
    </source>
</evidence>
<feature type="disulfide bond" evidence="14">
    <location>
        <begin position="59"/>
        <end position="92"/>
    </location>
</feature>
<gene>
    <name evidence="19" type="ORF">F503_07116</name>
</gene>
<feature type="transmembrane region" description="Helical" evidence="16">
    <location>
        <begin position="109"/>
        <end position="127"/>
    </location>
</feature>
<keyword evidence="7 16" id="KW-0812">Transmembrane</keyword>
<evidence type="ECO:0000256" key="1">
    <source>
        <dbReference type="ARBA" id="ARBA00004141"/>
    </source>
</evidence>
<evidence type="ECO:0000256" key="12">
    <source>
        <dbReference type="ARBA" id="ARBA00023288"/>
    </source>
</evidence>
<feature type="transmembrane region" description="Helical" evidence="16">
    <location>
        <begin position="181"/>
        <end position="204"/>
    </location>
</feature>
<evidence type="ECO:0000256" key="10">
    <source>
        <dbReference type="ARBA" id="ARBA00023136"/>
    </source>
</evidence>
<keyword evidence="20" id="KW-1185">Reference proteome</keyword>
<feature type="chain" id="PRO_5004508104" evidence="17">
    <location>
        <begin position="24"/>
        <end position="542"/>
    </location>
</feature>
<dbReference type="PANTHER" id="PTHR33048">
    <property type="entry name" value="PTH11-LIKE INTEGRAL MEMBRANE PROTEIN (AFU_ORTHOLOGUE AFUA_5G11245)"/>
    <property type="match status" value="1"/>
</dbReference>
<evidence type="ECO:0000256" key="15">
    <source>
        <dbReference type="SAM" id="MobiDB-lite"/>
    </source>
</evidence>
<comment type="subcellular location">
    <subcellularLocation>
        <location evidence="2">Membrane</location>
        <topology evidence="2">Lipid-anchor</topology>
        <topology evidence="2">GPI-anchor</topology>
    </subcellularLocation>
    <subcellularLocation>
        <location evidence="1">Membrane</location>
        <topology evidence="1">Multi-pass membrane protein</topology>
    </subcellularLocation>
    <subcellularLocation>
        <location evidence="3">Secreted</location>
    </subcellularLocation>
</comment>
<dbReference type="EMBL" id="KE148147">
    <property type="protein sequence ID" value="EPE09340.1"/>
    <property type="molecule type" value="Genomic_DNA"/>
</dbReference>
<evidence type="ECO:0000259" key="18">
    <source>
        <dbReference type="PROSITE" id="PS52012"/>
    </source>
</evidence>
<dbReference type="eggNOG" id="ENOG502SKG6">
    <property type="taxonomic scope" value="Eukaryota"/>
</dbReference>
<feature type="compositionally biased region" description="Low complexity" evidence="15">
    <location>
        <begin position="451"/>
        <end position="465"/>
    </location>
</feature>
<sequence>MKITTHIFSLLLSALMLPMLAAAETELELLSELPSCSLKCFIASLSVSSCASSNTTCMCADANLLNVVTTCTLANCTIIETLSAKNITSVMCDAPIRNKAGIFRATSNALGIITGTFVASRFVYRIFITHTTIGADDWVALVAVIVGIPSSIINIHGLAANGLGQDIWKLPPDEVYRFIKFFYIIELNYFADITLLKLTLLFFYLRIFPAQGIRRLLWGTVAFCIVWGLTFLFIGVFQCRPISYYWTNWDGLHEGSCMNINAIGWANAAISIAIDIWMLAIPLWQLRKLKLNWKKKVGVSMMFTVGTFVTVVSVLRLQSLLNFANSQNPTWDNYEVINWSTIEINVGIICACMPSMRLLLVHFFPRIMGSTGARYYYNSNGNSNTNGANSRGLRPSRGANSRTQRSIQLVSTTSGHHHKGGMTNTTITTINAHDEEDDIGALPAQERYRRNNLNGNSTGSNGATSPQGSPSVGTLRHGHSDSVGGSPVNPSSVGGIMYSKSYAVEYNTDYNDEARLVHERDQRLHSISKSDLKSSRGSESSL</sequence>
<evidence type="ECO:0000256" key="17">
    <source>
        <dbReference type="SAM" id="SignalP"/>
    </source>
</evidence>
<evidence type="ECO:0000256" key="7">
    <source>
        <dbReference type="ARBA" id="ARBA00022692"/>
    </source>
</evidence>
<dbReference type="InterPro" id="IPR008427">
    <property type="entry name" value="Extracellular_membr_CFEM_dom"/>
</dbReference>
<keyword evidence="12" id="KW-0449">Lipoprotein</keyword>
<dbReference type="OMA" id="RPINYFW"/>
<evidence type="ECO:0000256" key="16">
    <source>
        <dbReference type="SAM" id="Phobius"/>
    </source>
</evidence>
<proteinExistence type="inferred from homology"/>
<keyword evidence="11 14" id="KW-1015">Disulfide bond</keyword>
<feature type="signal peptide" evidence="17">
    <location>
        <begin position="1"/>
        <end position="23"/>
    </location>
</feature>
<dbReference type="Pfam" id="PF20684">
    <property type="entry name" value="Fung_rhodopsin"/>
    <property type="match status" value="1"/>
</dbReference>
<dbReference type="InterPro" id="IPR049326">
    <property type="entry name" value="Rhodopsin_dom_fungi"/>
</dbReference>
<protein>
    <submittedName>
        <fullName evidence="19">Cfem domain-containing protein</fullName>
    </submittedName>
</protein>
<keyword evidence="9 16" id="KW-1133">Transmembrane helix</keyword>
<keyword evidence="6" id="KW-0336">GPI-anchor</keyword>
<feature type="compositionally biased region" description="Low complexity" evidence="15">
    <location>
        <begin position="482"/>
        <end position="493"/>
    </location>
</feature>
<evidence type="ECO:0000256" key="2">
    <source>
        <dbReference type="ARBA" id="ARBA00004589"/>
    </source>
</evidence>
<feature type="region of interest" description="Disordered" evidence="15">
    <location>
        <begin position="450"/>
        <end position="493"/>
    </location>
</feature>